<feature type="compositionally biased region" description="Basic residues" evidence="1">
    <location>
        <begin position="7"/>
        <end position="22"/>
    </location>
</feature>
<sequence length="156" mass="17583">MATPNKQQKHAQRAKTKAKQNRVGKPAKASAGALIDNPFDDVKIDLSTFNFQDILDNGFDPADYDDLFQAMKVAETVNLQTMCTVFLQYPVLELVISEEEEEPATDFLMGLLIEYRIAIHGDDEDSAVAWIETPTFQKAYVEASRLLMERNARSTH</sequence>
<proteinExistence type="predicted"/>
<dbReference type="PATRIC" id="fig|882211.3.peg.2814"/>
<comment type="caution">
    <text evidence="2">The sequence shown here is derived from an EMBL/GenBank/DDBJ whole genome shotgun (WGS) entry which is preliminary data.</text>
</comment>
<name>A0A0J6GCR4_PSEDM</name>
<dbReference type="Proteomes" id="UP000183613">
    <property type="component" value="Unassembled WGS sequence"/>
</dbReference>
<evidence type="ECO:0000313" key="3">
    <source>
        <dbReference type="Proteomes" id="UP000183613"/>
    </source>
</evidence>
<evidence type="ECO:0000256" key="1">
    <source>
        <dbReference type="SAM" id="MobiDB-lite"/>
    </source>
</evidence>
<protein>
    <submittedName>
        <fullName evidence="2">Uncharacterized protein</fullName>
    </submittedName>
</protein>
<dbReference type="RefSeq" id="WP_048360513.1">
    <property type="nucleotide sequence ID" value="NZ_FNUD01000002.1"/>
</dbReference>
<organism evidence="2 3">
    <name type="scientific">Pseudomonas deceptionensis</name>
    <dbReference type="NCBI Taxonomy" id="882211"/>
    <lineage>
        <taxon>Bacteria</taxon>
        <taxon>Pseudomonadati</taxon>
        <taxon>Pseudomonadota</taxon>
        <taxon>Gammaproteobacteria</taxon>
        <taxon>Pseudomonadales</taxon>
        <taxon>Pseudomonadaceae</taxon>
        <taxon>Pseudomonas</taxon>
    </lineage>
</organism>
<accession>A0A0J6GCR4</accession>
<feature type="region of interest" description="Disordered" evidence="1">
    <location>
        <begin position="1"/>
        <end position="27"/>
    </location>
</feature>
<dbReference type="EMBL" id="FNUD01000002">
    <property type="protein sequence ID" value="SEE36454.1"/>
    <property type="molecule type" value="Genomic_DNA"/>
</dbReference>
<reference evidence="2" key="1">
    <citation type="submission" date="2016-10" db="EMBL/GenBank/DDBJ databases">
        <authorList>
            <person name="Varghese N."/>
            <person name="Submissions S."/>
        </authorList>
    </citation>
    <scope>NUCLEOTIDE SEQUENCE [LARGE SCALE GENOMIC DNA]</scope>
    <source>
        <strain evidence="2">LMG 25555</strain>
    </source>
</reference>
<dbReference type="OrthoDB" id="7016417at2"/>
<keyword evidence="3" id="KW-1185">Reference proteome</keyword>
<gene>
    <name evidence="2" type="ORF">SAMN04489800_0602</name>
</gene>
<evidence type="ECO:0000313" key="2">
    <source>
        <dbReference type="EMBL" id="SEE36454.1"/>
    </source>
</evidence>
<dbReference type="AlphaFoldDB" id="A0A0J6GCR4"/>